<dbReference type="AlphaFoldDB" id="A0A4Y7KYK5"/>
<accession>A0A4Y7KYK5</accession>
<proteinExistence type="predicted"/>
<dbReference type="Proteomes" id="UP000316621">
    <property type="component" value="Chromosome 9"/>
</dbReference>
<evidence type="ECO:0000313" key="2">
    <source>
        <dbReference type="Proteomes" id="UP000316621"/>
    </source>
</evidence>
<organism evidence="1 2">
    <name type="scientific">Papaver somniferum</name>
    <name type="common">Opium poppy</name>
    <dbReference type="NCBI Taxonomy" id="3469"/>
    <lineage>
        <taxon>Eukaryota</taxon>
        <taxon>Viridiplantae</taxon>
        <taxon>Streptophyta</taxon>
        <taxon>Embryophyta</taxon>
        <taxon>Tracheophyta</taxon>
        <taxon>Spermatophyta</taxon>
        <taxon>Magnoliopsida</taxon>
        <taxon>Ranunculales</taxon>
        <taxon>Papaveraceae</taxon>
        <taxon>Papaveroideae</taxon>
        <taxon>Papaver</taxon>
    </lineage>
</organism>
<gene>
    <name evidence="1" type="ORF">C5167_002641</name>
</gene>
<dbReference type="EMBL" id="CM010723">
    <property type="protein sequence ID" value="RZC78413.1"/>
    <property type="molecule type" value="Genomic_DNA"/>
</dbReference>
<protein>
    <submittedName>
        <fullName evidence="1">Uncharacterized protein</fullName>
    </submittedName>
</protein>
<feature type="non-terminal residue" evidence="1">
    <location>
        <position position="1"/>
    </location>
</feature>
<name>A0A4Y7KYK5_PAPSO</name>
<sequence>YIVYARGGQGAQMLDFVSCRAMQVLGKVGSRFFFQVKSNHHGFSAGSEGSILGFPFMPLFCS</sequence>
<keyword evidence="2" id="KW-1185">Reference proteome</keyword>
<dbReference type="Gramene" id="RZC78413">
    <property type="protein sequence ID" value="RZC78413"/>
    <property type="gene ID" value="C5167_002641"/>
</dbReference>
<reference evidence="1 2" key="1">
    <citation type="journal article" date="2018" name="Science">
        <title>The opium poppy genome and morphinan production.</title>
        <authorList>
            <person name="Guo L."/>
            <person name="Winzer T."/>
            <person name="Yang X."/>
            <person name="Li Y."/>
            <person name="Ning Z."/>
            <person name="He Z."/>
            <person name="Teodor R."/>
            <person name="Lu Y."/>
            <person name="Bowser T.A."/>
            <person name="Graham I.A."/>
            <person name="Ye K."/>
        </authorList>
    </citation>
    <scope>NUCLEOTIDE SEQUENCE [LARGE SCALE GENOMIC DNA]</scope>
    <source>
        <strain evidence="2">cv. HN1</strain>
        <tissue evidence="1">Leaves</tissue>
    </source>
</reference>
<evidence type="ECO:0000313" key="1">
    <source>
        <dbReference type="EMBL" id="RZC78413.1"/>
    </source>
</evidence>